<dbReference type="InterPro" id="IPR029062">
    <property type="entry name" value="Class_I_gatase-like"/>
</dbReference>
<dbReference type="Proteomes" id="UP000186666">
    <property type="component" value="Unassembled WGS sequence"/>
</dbReference>
<proteinExistence type="predicted"/>
<reference evidence="2 3" key="1">
    <citation type="submission" date="2017-01" db="EMBL/GenBank/DDBJ databases">
        <authorList>
            <person name="Varghese N."/>
            <person name="Submissions S."/>
        </authorList>
    </citation>
    <scope>NUCLEOTIDE SEQUENCE [LARGE SCALE GENOMIC DNA]</scope>
    <source>
        <strain evidence="2 3">ATCC 23464</strain>
    </source>
</reference>
<dbReference type="CDD" id="cd03139">
    <property type="entry name" value="GATase1_PfpI_2"/>
    <property type="match status" value="1"/>
</dbReference>
<dbReference type="Gene3D" id="3.40.50.880">
    <property type="match status" value="1"/>
</dbReference>
<evidence type="ECO:0000313" key="3">
    <source>
        <dbReference type="Proteomes" id="UP000186666"/>
    </source>
</evidence>
<evidence type="ECO:0000259" key="1">
    <source>
        <dbReference type="Pfam" id="PF01965"/>
    </source>
</evidence>
<name>A0ABY1JPI2_9BACL</name>
<evidence type="ECO:0000313" key="2">
    <source>
        <dbReference type="EMBL" id="SIQ53757.1"/>
    </source>
</evidence>
<accession>A0ABY1JPI2</accession>
<dbReference type="InterPro" id="IPR002818">
    <property type="entry name" value="DJ-1/PfpI"/>
</dbReference>
<sequence>MIVFKVILCVTGVNMENHEGDTDNKPYAWAKYLIYDQVLFCFIKYIKAGVRVMKMAFILFDGMTTLDLTGFTEAITWLGILNAVENVSWDFCGIQEEIIDDRGMIIKTKNVCVDLSQYDLIFVPGGMTTRQLRNDEEFLLWLQTAKDVKYKVSVCTGALLLGASGFLSGKKATTNPSAYELLAPYCSEVVNTRIVRDGTIFTGGGVSSSIDLGLFIVEYLTNVEVVQKIQTKMDYPYYQTGKNIKI</sequence>
<dbReference type="InterPro" id="IPR052158">
    <property type="entry name" value="INH-QAR"/>
</dbReference>
<comment type="caution">
    <text evidence="2">The sequence shown here is derived from an EMBL/GenBank/DDBJ whole genome shotgun (WGS) entry which is preliminary data.</text>
</comment>
<feature type="domain" description="DJ-1/PfpI" evidence="1">
    <location>
        <begin position="53"/>
        <end position="218"/>
    </location>
</feature>
<dbReference type="PANTHER" id="PTHR43130">
    <property type="entry name" value="ARAC-FAMILY TRANSCRIPTIONAL REGULATOR"/>
    <property type="match status" value="1"/>
</dbReference>
<dbReference type="EMBL" id="FTNK01000002">
    <property type="protein sequence ID" value="SIQ53757.1"/>
    <property type="molecule type" value="Genomic_DNA"/>
</dbReference>
<dbReference type="PANTHER" id="PTHR43130:SF2">
    <property type="entry name" value="DJ-1_PFPI DOMAIN-CONTAINING PROTEIN"/>
    <property type="match status" value="1"/>
</dbReference>
<protein>
    <submittedName>
        <fullName evidence="2">Cyclohexyl-isocyanide hydratase</fullName>
    </submittedName>
</protein>
<dbReference type="SUPFAM" id="SSF52317">
    <property type="entry name" value="Class I glutamine amidotransferase-like"/>
    <property type="match status" value="1"/>
</dbReference>
<dbReference type="Pfam" id="PF01965">
    <property type="entry name" value="DJ-1_PfpI"/>
    <property type="match status" value="1"/>
</dbReference>
<keyword evidence="3" id="KW-1185">Reference proteome</keyword>
<gene>
    <name evidence="2" type="ORF">SAMN05421578_102469</name>
</gene>
<organism evidence="2 3">
    <name type="scientific">Paenibacillus macquariensis</name>
    <dbReference type="NCBI Taxonomy" id="948756"/>
    <lineage>
        <taxon>Bacteria</taxon>
        <taxon>Bacillati</taxon>
        <taxon>Bacillota</taxon>
        <taxon>Bacilli</taxon>
        <taxon>Bacillales</taxon>
        <taxon>Paenibacillaceae</taxon>
        <taxon>Paenibacillus</taxon>
    </lineage>
</organism>